<accession>A0ABR0ZEQ3</accession>
<evidence type="ECO:0000256" key="4">
    <source>
        <dbReference type="ARBA" id="ARBA00022729"/>
    </source>
</evidence>
<organism evidence="7 8">
    <name type="scientific">Huso huso</name>
    <name type="common">Beluga</name>
    <name type="synonym">Acipenser huso</name>
    <dbReference type="NCBI Taxonomy" id="61971"/>
    <lineage>
        <taxon>Eukaryota</taxon>
        <taxon>Metazoa</taxon>
        <taxon>Chordata</taxon>
        <taxon>Craniata</taxon>
        <taxon>Vertebrata</taxon>
        <taxon>Euteleostomi</taxon>
        <taxon>Actinopterygii</taxon>
        <taxon>Chondrostei</taxon>
        <taxon>Acipenseriformes</taxon>
        <taxon>Acipenseridae</taxon>
        <taxon>Huso</taxon>
    </lineage>
</organism>
<name>A0ABR0ZEQ3_HUSHU</name>
<reference evidence="7 8" key="1">
    <citation type="submission" date="2021-05" db="EMBL/GenBank/DDBJ databases">
        <authorList>
            <person name="Zahm M."/>
            <person name="Klopp C."/>
            <person name="Cabau C."/>
            <person name="Kuhl H."/>
            <person name="Suciu R."/>
            <person name="Ciorpac M."/>
            <person name="Holostenco D."/>
            <person name="Gessner J."/>
            <person name="Wuertz S."/>
            <person name="Hohne C."/>
            <person name="Stock M."/>
            <person name="Gislard M."/>
            <person name="Lluch J."/>
            <person name="Milhes M."/>
            <person name="Lampietro C."/>
            <person name="Lopez Roques C."/>
            <person name="Donnadieu C."/>
            <person name="Du K."/>
            <person name="Schartl M."/>
            <person name="Guiguen Y."/>
        </authorList>
    </citation>
    <scope>NUCLEOTIDE SEQUENCE [LARGE SCALE GENOMIC DNA]</scope>
    <source>
        <strain evidence="7">Hh-F2</strain>
        <tissue evidence="7">Blood</tissue>
    </source>
</reference>
<dbReference type="InterPro" id="IPR051099">
    <property type="entry name" value="AGR/TXD"/>
</dbReference>
<proteinExistence type="inferred from homology"/>
<evidence type="ECO:0000313" key="8">
    <source>
        <dbReference type="Proteomes" id="UP001369086"/>
    </source>
</evidence>
<comment type="caution">
    <text evidence="7">The sequence shown here is derived from an EMBL/GenBank/DDBJ whole genome shotgun (WGS) entry which is preliminary data.</text>
</comment>
<evidence type="ECO:0000256" key="5">
    <source>
        <dbReference type="ARBA" id="ARBA00022824"/>
    </source>
</evidence>
<comment type="similarity">
    <text evidence="6">Belongs to the AGR family.</text>
</comment>
<dbReference type="PANTHER" id="PTHR15337">
    <property type="entry name" value="ANTERIOR GRADIENT PROTEIN-RELATED"/>
    <property type="match status" value="1"/>
</dbReference>
<keyword evidence="8" id="KW-1185">Reference proteome</keyword>
<sequence length="191" mass="21709">MSRIFIEKVEQLNRTFTHCAGQPPLEQKMNPLALLCVLLIAAVLDVASMRTAKKQPQNLSRGWGDDVLWVQTYEEALSKARKSQKPLMVIHHLEECPHSQALKKIFAADSAVQKMAQEDFIMLNLMHETTDNNLAPDGHYVPRIIFVDPSLTVRADIAGQYSNRLYAYEPEDVMILAKNMVRAKKLLHTEL</sequence>
<dbReference type="Proteomes" id="UP001369086">
    <property type="component" value="Unassembled WGS sequence"/>
</dbReference>
<dbReference type="InterPro" id="IPR036249">
    <property type="entry name" value="Thioredoxin-like_sf"/>
</dbReference>
<evidence type="ECO:0000313" key="7">
    <source>
        <dbReference type="EMBL" id="KAK6483288.1"/>
    </source>
</evidence>
<dbReference type="Gene3D" id="3.40.30.10">
    <property type="entry name" value="Glutaredoxin"/>
    <property type="match status" value="1"/>
</dbReference>
<evidence type="ECO:0000256" key="2">
    <source>
        <dbReference type="ARBA" id="ARBA00004613"/>
    </source>
</evidence>
<gene>
    <name evidence="7" type="ORF">HHUSO_G14741</name>
</gene>
<protein>
    <submittedName>
        <fullName evidence="7">Anterior gradient protein 3</fullName>
    </submittedName>
</protein>
<keyword evidence="5" id="KW-0256">Endoplasmic reticulum</keyword>
<dbReference type="PANTHER" id="PTHR15337:SF1">
    <property type="entry name" value="ANTERIOR GRADIENT PROTEIN 2 HOMOLOG"/>
    <property type="match status" value="1"/>
</dbReference>
<dbReference type="EMBL" id="JAHFZB010000012">
    <property type="protein sequence ID" value="KAK6483288.1"/>
    <property type="molecule type" value="Genomic_DNA"/>
</dbReference>
<comment type="subcellular location">
    <subcellularLocation>
        <location evidence="1">Endoplasmic reticulum</location>
    </subcellularLocation>
    <subcellularLocation>
        <location evidence="2">Secreted</location>
    </subcellularLocation>
</comment>
<keyword evidence="3" id="KW-0964">Secreted</keyword>
<dbReference type="Pfam" id="PF13899">
    <property type="entry name" value="Thioredoxin_7"/>
    <property type="match status" value="1"/>
</dbReference>
<evidence type="ECO:0000256" key="1">
    <source>
        <dbReference type="ARBA" id="ARBA00004240"/>
    </source>
</evidence>
<evidence type="ECO:0000256" key="6">
    <source>
        <dbReference type="ARBA" id="ARBA00038124"/>
    </source>
</evidence>
<keyword evidence="4" id="KW-0732">Signal</keyword>
<evidence type="ECO:0000256" key="3">
    <source>
        <dbReference type="ARBA" id="ARBA00022525"/>
    </source>
</evidence>
<dbReference type="SUPFAM" id="SSF52833">
    <property type="entry name" value="Thioredoxin-like"/>
    <property type="match status" value="1"/>
</dbReference>